<evidence type="ECO:0000256" key="2">
    <source>
        <dbReference type="PROSITE-ProRule" id="PRU00169"/>
    </source>
</evidence>
<dbReference type="PANTHER" id="PTHR44591:SF3">
    <property type="entry name" value="RESPONSE REGULATORY DOMAIN-CONTAINING PROTEIN"/>
    <property type="match status" value="1"/>
</dbReference>
<comment type="caution">
    <text evidence="4">The sequence shown here is derived from an EMBL/GenBank/DDBJ whole genome shotgun (WGS) entry which is preliminary data.</text>
</comment>
<reference evidence="4 5" key="1">
    <citation type="submission" date="2023-01" db="EMBL/GenBank/DDBJ databases">
        <title>Novel species of the genus Asticcacaulis isolated from rivers.</title>
        <authorList>
            <person name="Lu H."/>
        </authorList>
    </citation>
    <scope>NUCLEOTIDE SEQUENCE [LARGE SCALE GENOMIC DNA]</scope>
    <source>
        <strain evidence="4 5">BYS171W</strain>
    </source>
</reference>
<dbReference type="CDD" id="cd00156">
    <property type="entry name" value="REC"/>
    <property type="match status" value="1"/>
</dbReference>
<dbReference type="Pfam" id="PF00072">
    <property type="entry name" value="Response_reg"/>
    <property type="match status" value="1"/>
</dbReference>
<dbReference type="SUPFAM" id="SSF52172">
    <property type="entry name" value="CheY-like"/>
    <property type="match status" value="1"/>
</dbReference>
<dbReference type="InterPro" id="IPR001789">
    <property type="entry name" value="Sig_transdc_resp-reg_receiver"/>
</dbReference>
<feature type="domain" description="Response regulatory" evidence="3">
    <location>
        <begin position="4"/>
        <end position="124"/>
    </location>
</feature>
<dbReference type="SMART" id="SM00448">
    <property type="entry name" value="REC"/>
    <property type="match status" value="1"/>
</dbReference>
<dbReference type="Proteomes" id="UP001214854">
    <property type="component" value="Unassembled WGS sequence"/>
</dbReference>
<dbReference type="RefSeq" id="WP_272747993.1">
    <property type="nucleotide sequence ID" value="NZ_JAQQKX010000006.1"/>
</dbReference>
<dbReference type="InterPro" id="IPR050595">
    <property type="entry name" value="Bact_response_regulator"/>
</dbReference>
<name>A0ABT5HU98_9CAUL</name>
<evidence type="ECO:0000313" key="5">
    <source>
        <dbReference type="Proteomes" id="UP001214854"/>
    </source>
</evidence>
<dbReference type="PANTHER" id="PTHR44591">
    <property type="entry name" value="STRESS RESPONSE REGULATOR PROTEIN 1"/>
    <property type="match status" value="1"/>
</dbReference>
<dbReference type="Gene3D" id="3.40.50.2300">
    <property type="match status" value="1"/>
</dbReference>
<keyword evidence="5" id="KW-1185">Reference proteome</keyword>
<proteinExistence type="predicted"/>
<evidence type="ECO:0000259" key="3">
    <source>
        <dbReference type="PROSITE" id="PS50110"/>
    </source>
</evidence>
<dbReference type="InterPro" id="IPR011006">
    <property type="entry name" value="CheY-like_superfamily"/>
</dbReference>
<sequence length="135" mass="14848">MTKTVLILEDSRTQATIIGKLFERAGYTPTVALDRSAALAHLRSDLWSLLVLDVFIAGENTLEHLDAYRKLAPDTPIAVMTAGNRENPLAASQALNAARRARVQFLLPKPFNFDDIQQICAEADALNGPRDALYL</sequence>
<dbReference type="EMBL" id="JAQQKX010000006">
    <property type="protein sequence ID" value="MDC7683528.1"/>
    <property type="molecule type" value="Genomic_DNA"/>
</dbReference>
<feature type="modified residue" description="4-aspartylphosphate" evidence="2">
    <location>
        <position position="53"/>
    </location>
</feature>
<keyword evidence="1 2" id="KW-0597">Phosphoprotein</keyword>
<dbReference type="PROSITE" id="PS50110">
    <property type="entry name" value="RESPONSE_REGULATORY"/>
    <property type="match status" value="1"/>
</dbReference>
<evidence type="ECO:0000313" key="4">
    <source>
        <dbReference type="EMBL" id="MDC7683528.1"/>
    </source>
</evidence>
<gene>
    <name evidence="4" type="ORF">PQU92_09590</name>
</gene>
<organism evidence="4 5">
    <name type="scientific">Asticcacaulis aquaticus</name>
    <dbReference type="NCBI Taxonomy" id="2984212"/>
    <lineage>
        <taxon>Bacteria</taxon>
        <taxon>Pseudomonadati</taxon>
        <taxon>Pseudomonadota</taxon>
        <taxon>Alphaproteobacteria</taxon>
        <taxon>Caulobacterales</taxon>
        <taxon>Caulobacteraceae</taxon>
        <taxon>Asticcacaulis</taxon>
    </lineage>
</organism>
<accession>A0ABT5HU98</accession>
<evidence type="ECO:0000256" key="1">
    <source>
        <dbReference type="ARBA" id="ARBA00022553"/>
    </source>
</evidence>
<protein>
    <submittedName>
        <fullName evidence="4">Response regulator</fullName>
    </submittedName>
</protein>